<dbReference type="InterPro" id="IPR012340">
    <property type="entry name" value="NA-bd_OB-fold"/>
</dbReference>
<dbReference type="Pfam" id="PF00436">
    <property type="entry name" value="SSB"/>
    <property type="match status" value="1"/>
</dbReference>
<sequence>MIKGKAMNHLYLAGHLGADPETRFTPGGQKVTTLRIATNSYQNGQDVTTWWRVTCWGDKFDKILPHLKKGSAVIIMGEMKKPEIYMDKEGRPQVALELTAESIRFSPFGKSEKGDREGGAQQGGGFAPRQQSRADFGEQTFQSNGGAGSYGQNPSYENFEDEDSKLPF</sequence>
<dbReference type="NCBIfam" id="TIGR00621">
    <property type="entry name" value="ssb"/>
    <property type="match status" value="1"/>
</dbReference>
<evidence type="ECO:0000256" key="2">
    <source>
        <dbReference type="PROSITE-ProRule" id="PRU00252"/>
    </source>
</evidence>
<dbReference type="GO" id="GO:0009295">
    <property type="term" value="C:nucleoid"/>
    <property type="evidence" value="ECO:0007669"/>
    <property type="project" value="TreeGrafter"/>
</dbReference>
<dbReference type="PROSITE" id="PS50935">
    <property type="entry name" value="SSB"/>
    <property type="match status" value="1"/>
</dbReference>
<dbReference type="PANTHER" id="PTHR10302:SF27">
    <property type="entry name" value="SINGLE-STRANDED DNA-BINDING PROTEIN"/>
    <property type="match status" value="1"/>
</dbReference>
<protein>
    <recommendedName>
        <fullName evidence="3">Single-stranded DNA-binding protein</fullName>
    </recommendedName>
</protein>
<feature type="compositionally biased region" description="Polar residues" evidence="4">
    <location>
        <begin position="139"/>
        <end position="156"/>
    </location>
</feature>
<name>A0A0C1E924_9BACT</name>
<feature type="region of interest" description="Disordered" evidence="4">
    <location>
        <begin position="106"/>
        <end position="168"/>
    </location>
</feature>
<evidence type="ECO:0000313" key="5">
    <source>
        <dbReference type="EMBL" id="KIA77677.1"/>
    </source>
</evidence>
<evidence type="ECO:0000256" key="3">
    <source>
        <dbReference type="RuleBase" id="RU000524"/>
    </source>
</evidence>
<dbReference type="InterPro" id="IPR000424">
    <property type="entry name" value="Primosome_PriB/ssb"/>
</dbReference>
<proteinExistence type="predicted"/>
<evidence type="ECO:0000256" key="1">
    <source>
        <dbReference type="ARBA" id="ARBA00023125"/>
    </source>
</evidence>
<dbReference type="SUPFAM" id="SSF50249">
    <property type="entry name" value="Nucleic acid-binding proteins"/>
    <property type="match status" value="1"/>
</dbReference>
<reference evidence="5 6" key="1">
    <citation type="journal article" date="2014" name="Mol. Biol. Evol.">
        <title>Massive expansion of Ubiquitination-related gene families within the Chlamydiae.</title>
        <authorList>
            <person name="Domman D."/>
            <person name="Collingro A."/>
            <person name="Lagkouvardos I."/>
            <person name="Gehre L."/>
            <person name="Weinmaier T."/>
            <person name="Rattei T."/>
            <person name="Subtil A."/>
            <person name="Horn M."/>
        </authorList>
    </citation>
    <scope>NUCLEOTIDE SEQUENCE [LARGE SCALE GENOMIC DNA]</scope>
    <source>
        <strain evidence="5 6">OEW1</strain>
    </source>
</reference>
<dbReference type="CDD" id="cd04496">
    <property type="entry name" value="SSB_OBF"/>
    <property type="match status" value="1"/>
</dbReference>
<dbReference type="EMBL" id="JSAM01000069">
    <property type="protein sequence ID" value="KIA77677.1"/>
    <property type="molecule type" value="Genomic_DNA"/>
</dbReference>
<evidence type="ECO:0000256" key="4">
    <source>
        <dbReference type="SAM" id="MobiDB-lite"/>
    </source>
</evidence>
<feature type="compositionally biased region" description="Acidic residues" evidence="4">
    <location>
        <begin position="158"/>
        <end position="168"/>
    </location>
</feature>
<dbReference type="PANTHER" id="PTHR10302">
    <property type="entry name" value="SINGLE-STRANDED DNA-BINDING PROTEIN"/>
    <property type="match status" value="1"/>
</dbReference>
<dbReference type="Proteomes" id="UP000031307">
    <property type="component" value="Unassembled WGS sequence"/>
</dbReference>
<dbReference type="InterPro" id="IPR011344">
    <property type="entry name" value="ssDNA-bd"/>
</dbReference>
<dbReference type="Gene3D" id="2.40.50.140">
    <property type="entry name" value="Nucleic acid-binding proteins"/>
    <property type="match status" value="1"/>
</dbReference>
<evidence type="ECO:0000313" key="6">
    <source>
        <dbReference type="Proteomes" id="UP000031307"/>
    </source>
</evidence>
<gene>
    <name evidence="5" type="primary">ssb</name>
    <name evidence="5" type="ORF">DB43_FZ00060</name>
</gene>
<dbReference type="PATRIC" id="fig|83552.4.peg.1144"/>
<keyword evidence="1 2" id="KW-0238">DNA-binding</keyword>
<dbReference type="GO" id="GO:0006260">
    <property type="term" value="P:DNA replication"/>
    <property type="evidence" value="ECO:0007669"/>
    <property type="project" value="InterPro"/>
</dbReference>
<dbReference type="AlphaFoldDB" id="A0A0C1E924"/>
<comment type="caution">
    <text evidence="5">The sequence shown here is derived from an EMBL/GenBank/DDBJ whole genome shotgun (WGS) entry which is preliminary data.</text>
</comment>
<organism evidence="5 6">
    <name type="scientific">Parachlamydia acanthamoebae</name>
    <dbReference type="NCBI Taxonomy" id="83552"/>
    <lineage>
        <taxon>Bacteria</taxon>
        <taxon>Pseudomonadati</taxon>
        <taxon>Chlamydiota</taxon>
        <taxon>Chlamydiia</taxon>
        <taxon>Parachlamydiales</taxon>
        <taxon>Parachlamydiaceae</taxon>
        <taxon>Parachlamydia</taxon>
    </lineage>
</organism>
<accession>A0A0C1E924</accession>
<dbReference type="GO" id="GO:0003697">
    <property type="term" value="F:single-stranded DNA binding"/>
    <property type="evidence" value="ECO:0007669"/>
    <property type="project" value="InterPro"/>
</dbReference>